<dbReference type="EMBL" id="CP000733">
    <property type="protein sequence ID" value="ACI23168.1"/>
    <property type="molecule type" value="Genomic_DNA"/>
</dbReference>
<evidence type="ECO:0000313" key="2">
    <source>
        <dbReference type="EMBL" id="ACI23168.1"/>
    </source>
</evidence>
<name>B5XHE8_COXBN</name>
<dbReference type="HOGENOM" id="CLU_160547_0_0_6"/>
<evidence type="ECO:0000313" key="3">
    <source>
        <dbReference type="Proteomes" id="UP000008555"/>
    </source>
</evidence>
<protein>
    <submittedName>
        <fullName evidence="2">Uncharacterized protein</fullName>
    </submittedName>
</protein>
<reference evidence="2 3" key="1">
    <citation type="journal article" date="2009" name="Infect. Immun.">
        <title>Comparative genomics reveal extensive transposon-mediated genomic plasticity and diversity among potential effector proteins within the genus Coxiella.</title>
        <authorList>
            <person name="Beare P.A."/>
            <person name="Unsworth N."/>
            <person name="Andoh M."/>
            <person name="Voth D.E."/>
            <person name="Omsland A."/>
            <person name="Gilk S.D."/>
            <person name="Williams K.P."/>
            <person name="Sobral B.W."/>
            <person name="Kupko J.J.III."/>
            <person name="Porcella S.F."/>
            <person name="Samuel J.E."/>
            <person name="Heinzen R.A."/>
        </authorList>
    </citation>
    <scope>NUCLEOTIDE SEQUENCE [LARGE SCALE GENOMIC DNA]</scope>
    <source>
        <strain evidence="2 3">Dugway 5J108-111</strain>
    </source>
</reference>
<dbReference type="KEGG" id="cbd:CBUD_1369a"/>
<proteinExistence type="predicted"/>
<feature type="signal peptide" evidence="1">
    <location>
        <begin position="1"/>
        <end position="25"/>
    </location>
</feature>
<feature type="chain" id="PRO_5002838055" evidence="1">
    <location>
        <begin position="26"/>
        <end position="128"/>
    </location>
</feature>
<organism evidence="2 3">
    <name type="scientific">Coxiella burnetii (strain Dugway 5J108-111)</name>
    <dbReference type="NCBI Taxonomy" id="434922"/>
    <lineage>
        <taxon>Bacteria</taxon>
        <taxon>Pseudomonadati</taxon>
        <taxon>Pseudomonadota</taxon>
        <taxon>Gammaproteobacteria</taxon>
        <taxon>Legionellales</taxon>
        <taxon>Coxiellaceae</taxon>
        <taxon>Coxiella</taxon>
    </lineage>
</organism>
<evidence type="ECO:0000256" key="1">
    <source>
        <dbReference type="SAM" id="SignalP"/>
    </source>
</evidence>
<dbReference type="Proteomes" id="UP000008555">
    <property type="component" value="Chromosome"/>
</dbReference>
<keyword evidence="1" id="KW-0732">Signal</keyword>
<dbReference type="AlphaFoldDB" id="B5XHE8"/>
<sequence>MRVIKTLLISMSYAVLMFLGMAAYAQNMEPDFTARWHRQLATSEANKCIVQVNGKNTDGGVVRLAAPKSAGIGAHIAKLRLANFGNFCLPMHLEDITVGTTLRYKGNTLRVVKIDNDIIYLREPREPK</sequence>
<gene>
    <name evidence="2" type="ORF">CBUD_1369a</name>
</gene>
<accession>B5XHE8</accession>